<protein>
    <recommendedName>
        <fullName evidence="4">CDR ABC transporter domain-containing protein</fullName>
    </recommendedName>
</protein>
<accession>A0ABV1AFM7</accession>
<proteinExistence type="predicted"/>
<keyword evidence="1" id="KW-0472">Membrane</keyword>
<organism evidence="2 3">
    <name type="scientific">Ameca splendens</name>
    <dbReference type="NCBI Taxonomy" id="208324"/>
    <lineage>
        <taxon>Eukaryota</taxon>
        <taxon>Metazoa</taxon>
        <taxon>Chordata</taxon>
        <taxon>Craniata</taxon>
        <taxon>Vertebrata</taxon>
        <taxon>Euteleostomi</taxon>
        <taxon>Actinopterygii</taxon>
        <taxon>Neopterygii</taxon>
        <taxon>Teleostei</taxon>
        <taxon>Neoteleostei</taxon>
        <taxon>Acanthomorphata</taxon>
        <taxon>Ovalentaria</taxon>
        <taxon>Atherinomorphae</taxon>
        <taxon>Cyprinodontiformes</taxon>
        <taxon>Goodeidae</taxon>
        <taxon>Ameca</taxon>
    </lineage>
</organism>
<dbReference type="EMBL" id="JAHRIP010092430">
    <property type="protein sequence ID" value="MEQ2317081.1"/>
    <property type="molecule type" value="Genomic_DNA"/>
</dbReference>
<sequence length="53" mass="6206">VVTFNGHFKSTPVTQQADSVYNYKLRFGLFMFYIIIIAVAHCVAFFIRRTSRM</sequence>
<evidence type="ECO:0000313" key="3">
    <source>
        <dbReference type="Proteomes" id="UP001469553"/>
    </source>
</evidence>
<reference evidence="2 3" key="1">
    <citation type="submission" date="2021-06" db="EMBL/GenBank/DDBJ databases">
        <authorList>
            <person name="Palmer J.M."/>
        </authorList>
    </citation>
    <scope>NUCLEOTIDE SEQUENCE [LARGE SCALE GENOMIC DNA]</scope>
    <source>
        <strain evidence="2 3">AS_MEX2019</strain>
        <tissue evidence="2">Muscle</tissue>
    </source>
</reference>
<evidence type="ECO:0008006" key="4">
    <source>
        <dbReference type="Google" id="ProtNLM"/>
    </source>
</evidence>
<keyword evidence="1" id="KW-0812">Transmembrane</keyword>
<feature type="transmembrane region" description="Helical" evidence="1">
    <location>
        <begin position="27"/>
        <end position="47"/>
    </location>
</feature>
<name>A0ABV1AFM7_9TELE</name>
<gene>
    <name evidence="2" type="ORF">AMECASPLE_039112</name>
</gene>
<comment type="caution">
    <text evidence="2">The sequence shown here is derived from an EMBL/GenBank/DDBJ whole genome shotgun (WGS) entry which is preliminary data.</text>
</comment>
<evidence type="ECO:0000313" key="2">
    <source>
        <dbReference type="EMBL" id="MEQ2317081.1"/>
    </source>
</evidence>
<dbReference type="Proteomes" id="UP001469553">
    <property type="component" value="Unassembled WGS sequence"/>
</dbReference>
<keyword evidence="3" id="KW-1185">Reference proteome</keyword>
<keyword evidence="1" id="KW-1133">Transmembrane helix</keyword>
<evidence type="ECO:0000256" key="1">
    <source>
        <dbReference type="SAM" id="Phobius"/>
    </source>
</evidence>
<feature type="non-terminal residue" evidence="2">
    <location>
        <position position="1"/>
    </location>
</feature>